<evidence type="ECO:0000256" key="8">
    <source>
        <dbReference type="SAM" id="Phobius"/>
    </source>
</evidence>
<dbReference type="GO" id="GO:0005886">
    <property type="term" value="C:plasma membrane"/>
    <property type="evidence" value="ECO:0007669"/>
    <property type="project" value="UniProtKB-SubCell"/>
</dbReference>
<evidence type="ECO:0000256" key="6">
    <source>
        <dbReference type="ARBA" id="ARBA00022989"/>
    </source>
</evidence>
<dbReference type="Proteomes" id="UP000216352">
    <property type="component" value="Unassembled WGS sequence"/>
</dbReference>
<dbReference type="PANTHER" id="PTHR36838:SF1">
    <property type="entry name" value="SLR1864 PROTEIN"/>
    <property type="match status" value="1"/>
</dbReference>
<keyword evidence="6 8" id="KW-1133">Transmembrane helix</keyword>
<keyword evidence="5 8" id="KW-0812">Transmembrane</keyword>
<keyword evidence="3" id="KW-0813">Transport</keyword>
<accession>A0A261FM81</accession>
<evidence type="ECO:0000313" key="10">
    <source>
        <dbReference type="Proteomes" id="UP000216352"/>
    </source>
</evidence>
<name>A0A261FM81_9BIFI</name>
<dbReference type="OrthoDB" id="3238001at2"/>
<comment type="caution">
    <text evidence="9">The sequence shown here is derived from an EMBL/GenBank/DDBJ whole genome shotgun (WGS) entry which is preliminary data.</text>
</comment>
<comment type="similarity">
    <text evidence="2">Belongs to the auxin efflux carrier (TC 2.A.69) family.</text>
</comment>
<sequence>MEQFGIVLNQLIGMGVMMLIGYICVRTNVLGEKAIDGLCSFILKVGIPLIVFATAVSGTTRHDLIESGQIIVLDLVMYVLLIGLFTVLTGVMGLKAECGRLFRGSFVFGNVGFMGLPLFMALYPDRGALYFALCSLVDQTMMWTYGVWTSKRIGEDGRTVAATDEGGRESDHREHPMLVVRMARRLRPMLSPALVAVAAALVVIISGVRLPADMLAPLKAIGSTASPLSMVYLGGLFALRDWMGILRKPELYVGIVAKMLVLPIVLYMLCMGIPLLFGFALDPDIVHTITLACGMPTMVAMVMFAEREHNHPEYAIGMVMGTTIASLFTLSVVSYLVF</sequence>
<feature type="transmembrane region" description="Helical" evidence="8">
    <location>
        <begin position="220"/>
        <end position="239"/>
    </location>
</feature>
<reference evidence="9 10" key="1">
    <citation type="journal article" date="2017" name="BMC Genomics">
        <title>Comparative genomic and phylogenomic analyses of the Bifidobacteriaceae family.</title>
        <authorList>
            <person name="Lugli G.A."/>
            <person name="Milani C."/>
            <person name="Turroni F."/>
            <person name="Duranti S."/>
            <person name="Mancabelli L."/>
            <person name="Mangifesta M."/>
            <person name="Ferrario C."/>
            <person name="Modesto M."/>
            <person name="Mattarelli P."/>
            <person name="Jiri K."/>
            <person name="van Sinderen D."/>
            <person name="Ventura M."/>
        </authorList>
    </citation>
    <scope>NUCLEOTIDE SEQUENCE [LARGE SCALE GENOMIC DNA]</scope>
    <source>
        <strain evidence="9 10">DSM 28807</strain>
    </source>
</reference>
<feature type="transmembrane region" description="Helical" evidence="8">
    <location>
        <begin position="106"/>
        <end position="123"/>
    </location>
</feature>
<dbReference type="InterPro" id="IPR038770">
    <property type="entry name" value="Na+/solute_symporter_sf"/>
</dbReference>
<dbReference type="EMBL" id="MWWX01000017">
    <property type="protein sequence ID" value="OZG60259.1"/>
    <property type="molecule type" value="Genomic_DNA"/>
</dbReference>
<dbReference type="InterPro" id="IPR004776">
    <property type="entry name" value="Mem_transp_PIN-like"/>
</dbReference>
<feature type="transmembrane region" description="Helical" evidence="8">
    <location>
        <begin position="316"/>
        <end position="337"/>
    </location>
</feature>
<feature type="transmembrane region" description="Helical" evidence="8">
    <location>
        <begin position="285"/>
        <end position="304"/>
    </location>
</feature>
<dbReference type="RefSeq" id="WP_072726788.1">
    <property type="nucleotide sequence ID" value="NZ_BDIS01000025.1"/>
</dbReference>
<feature type="transmembrane region" description="Helical" evidence="8">
    <location>
        <begin position="189"/>
        <end position="208"/>
    </location>
</feature>
<evidence type="ECO:0000256" key="2">
    <source>
        <dbReference type="ARBA" id="ARBA00010145"/>
    </source>
</evidence>
<feature type="transmembrane region" description="Helical" evidence="8">
    <location>
        <begin position="251"/>
        <end position="279"/>
    </location>
</feature>
<dbReference type="Gene3D" id="1.20.1530.20">
    <property type="match status" value="1"/>
</dbReference>
<evidence type="ECO:0000313" key="9">
    <source>
        <dbReference type="EMBL" id="OZG60259.1"/>
    </source>
</evidence>
<evidence type="ECO:0000256" key="4">
    <source>
        <dbReference type="ARBA" id="ARBA00022475"/>
    </source>
</evidence>
<evidence type="ECO:0000256" key="7">
    <source>
        <dbReference type="ARBA" id="ARBA00023136"/>
    </source>
</evidence>
<feature type="transmembrane region" description="Helical" evidence="8">
    <location>
        <begin position="37"/>
        <end position="58"/>
    </location>
</feature>
<keyword evidence="4" id="KW-1003">Cell membrane</keyword>
<keyword evidence="7 8" id="KW-0472">Membrane</keyword>
<dbReference type="GO" id="GO:0055085">
    <property type="term" value="P:transmembrane transport"/>
    <property type="evidence" value="ECO:0007669"/>
    <property type="project" value="InterPro"/>
</dbReference>
<comment type="subcellular location">
    <subcellularLocation>
        <location evidence="1">Cell membrane</location>
        <topology evidence="1">Multi-pass membrane protein</topology>
    </subcellularLocation>
</comment>
<feature type="transmembrane region" description="Helical" evidence="8">
    <location>
        <begin position="129"/>
        <end position="148"/>
    </location>
</feature>
<dbReference type="PANTHER" id="PTHR36838">
    <property type="entry name" value="AUXIN EFFLUX CARRIER FAMILY PROTEIN"/>
    <property type="match status" value="1"/>
</dbReference>
<feature type="transmembrane region" description="Helical" evidence="8">
    <location>
        <begin position="6"/>
        <end position="25"/>
    </location>
</feature>
<evidence type="ECO:0000256" key="3">
    <source>
        <dbReference type="ARBA" id="ARBA00022448"/>
    </source>
</evidence>
<feature type="transmembrane region" description="Helical" evidence="8">
    <location>
        <begin position="70"/>
        <end position="94"/>
    </location>
</feature>
<dbReference type="Pfam" id="PF03547">
    <property type="entry name" value="Mem_trans"/>
    <property type="match status" value="1"/>
</dbReference>
<proteinExistence type="inferred from homology"/>
<keyword evidence="10" id="KW-1185">Reference proteome</keyword>
<evidence type="ECO:0000256" key="5">
    <source>
        <dbReference type="ARBA" id="ARBA00022692"/>
    </source>
</evidence>
<evidence type="ECO:0000256" key="1">
    <source>
        <dbReference type="ARBA" id="ARBA00004651"/>
    </source>
</evidence>
<dbReference type="STRING" id="1603886.GCA_001895165_01883"/>
<gene>
    <name evidence="9" type="ORF">BLEM_1948</name>
</gene>
<protein>
    <submittedName>
        <fullName evidence="9">Permease</fullName>
    </submittedName>
</protein>
<dbReference type="AlphaFoldDB" id="A0A261FM81"/>
<organism evidence="9 10">
    <name type="scientific">Bifidobacterium lemurum</name>
    <dbReference type="NCBI Taxonomy" id="1603886"/>
    <lineage>
        <taxon>Bacteria</taxon>
        <taxon>Bacillati</taxon>
        <taxon>Actinomycetota</taxon>
        <taxon>Actinomycetes</taxon>
        <taxon>Bifidobacteriales</taxon>
        <taxon>Bifidobacteriaceae</taxon>
        <taxon>Bifidobacterium</taxon>
    </lineage>
</organism>